<evidence type="ECO:0000313" key="4">
    <source>
        <dbReference type="Proteomes" id="UP000199356"/>
    </source>
</evidence>
<evidence type="ECO:0000256" key="1">
    <source>
        <dbReference type="SAM" id="MobiDB-lite"/>
    </source>
</evidence>
<organism evidence="3 4">
    <name type="scientific">Tranquillimonas alkanivorans</name>
    <dbReference type="NCBI Taxonomy" id="441119"/>
    <lineage>
        <taxon>Bacteria</taxon>
        <taxon>Pseudomonadati</taxon>
        <taxon>Pseudomonadota</taxon>
        <taxon>Alphaproteobacteria</taxon>
        <taxon>Rhodobacterales</taxon>
        <taxon>Roseobacteraceae</taxon>
        <taxon>Tranquillimonas</taxon>
    </lineage>
</organism>
<dbReference type="AlphaFoldDB" id="A0A1I5N6D0"/>
<evidence type="ECO:0008006" key="5">
    <source>
        <dbReference type="Google" id="ProtNLM"/>
    </source>
</evidence>
<dbReference type="Proteomes" id="UP000199356">
    <property type="component" value="Unassembled WGS sequence"/>
</dbReference>
<feature type="region of interest" description="Disordered" evidence="1">
    <location>
        <begin position="101"/>
        <end position="121"/>
    </location>
</feature>
<dbReference type="EMBL" id="FOXA01000003">
    <property type="protein sequence ID" value="SFP17267.1"/>
    <property type="molecule type" value="Genomic_DNA"/>
</dbReference>
<evidence type="ECO:0000313" key="3">
    <source>
        <dbReference type="EMBL" id="SFP17267.1"/>
    </source>
</evidence>
<feature type="signal peptide" evidence="2">
    <location>
        <begin position="1"/>
        <end position="21"/>
    </location>
</feature>
<accession>A0A1I5N6D0</accession>
<feature type="compositionally biased region" description="Basic and acidic residues" evidence="1">
    <location>
        <begin position="110"/>
        <end position="121"/>
    </location>
</feature>
<sequence>MRPVHYIRGMIRTLLITLALAAPLPLAAQEAPRQDMEEGVDLLSEGARTLLRGLLDEVEPHMREMAEALEGWDLEGLSVDDLTNYHAPEVLPNGDIIIRRKTPLAPDEPPFPRDPESEIEL</sequence>
<gene>
    <name evidence="3" type="ORF">SAMN04488047_103117</name>
</gene>
<proteinExistence type="predicted"/>
<evidence type="ECO:0000256" key="2">
    <source>
        <dbReference type="SAM" id="SignalP"/>
    </source>
</evidence>
<feature type="chain" id="PRO_5011516136" description="AAA+ family ATPase" evidence="2">
    <location>
        <begin position="22"/>
        <end position="121"/>
    </location>
</feature>
<keyword evidence="4" id="KW-1185">Reference proteome</keyword>
<dbReference type="STRING" id="441119.SAMN04488047_103117"/>
<keyword evidence="2" id="KW-0732">Signal</keyword>
<reference evidence="3 4" key="1">
    <citation type="submission" date="2016-10" db="EMBL/GenBank/DDBJ databases">
        <authorList>
            <person name="de Groot N.N."/>
        </authorList>
    </citation>
    <scope>NUCLEOTIDE SEQUENCE [LARGE SCALE GENOMIC DNA]</scope>
    <source>
        <strain evidence="3 4">DSM 19547</strain>
    </source>
</reference>
<name>A0A1I5N6D0_9RHOB</name>
<protein>
    <recommendedName>
        <fullName evidence="5">AAA+ family ATPase</fullName>
    </recommendedName>
</protein>